<proteinExistence type="predicted"/>
<comment type="caution">
    <text evidence="1">The sequence shown here is derived from an EMBL/GenBank/DDBJ whole genome shotgun (WGS) entry which is preliminary data.</text>
</comment>
<accession>A0AAV5S903</accession>
<name>A0AAV5S903_9BILA</name>
<protein>
    <submittedName>
        <fullName evidence="1">Uncharacterized protein</fullName>
    </submittedName>
</protein>
<dbReference type="AlphaFoldDB" id="A0AAV5S903"/>
<feature type="non-terminal residue" evidence="1">
    <location>
        <position position="1"/>
    </location>
</feature>
<reference evidence="1" key="1">
    <citation type="submission" date="2023-10" db="EMBL/GenBank/DDBJ databases">
        <title>Genome assembly of Pristionchus species.</title>
        <authorList>
            <person name="Yoshida K."/>
            <person name="Sommer R.J."/>
        </authorList>
    </citation>
    <scope>NUCLEOTIDE SEQUENCE</scope>
    <source>
        <strain evidence="1">RS0144</strain>
    </source>
</reference>
<organism evidence="1 2">
    <name type="scientific">Pristionchus entomophagus</name>
    <dbReference type="NCBI Taxonomy" id="358040"/>
    <lineage>
        <taxon>Eukaryota</taxon>
        <taxon>Metazoa</taxon>
        <taxon>Ecdysozoa</taxon>
        <taxon>Nematoda</taxon>
        <taxon>Chromadorea</taxon>
        <taxon>Rhabditida</taxon>
        <taxon>Rhabditina</taxon>
        <taxon>Diplogasteromorpha</taxon>
        <taxon>Diplogasteroidea</taxon>
        <taxon>Neodiplogasteridae</taxon>
        <taxon>Pristionchus</taxon>
    </lineage>
</organism>
<gene>
    <name evidence="1" type="ORF">PENTCL1PPCAC_1097</name>
</gene>
<dbReference type="EMBL" id="BTSX01000001">
    <property type="protein sequence ID" value="GMS78922.1"/>
    <property type="molecule type" value="Genomic_DNA"/>
</dbReference>
<dbReference type="Proteomes" id="UP001432027">
    <property type="component" value="Unassembled WGS sequence"/>
</dbReference>
<feature type="non-terminal residue" evidence="1">
    <location>
        <position position="218"/>
    </location>
</feature>
<sequence>AVDAVARGCKENLGTHLKLTNALINDGQSPADSLLCTMNALLQTVVDSNFNRMRSFPAVGRLYEIIGALSPTIEKSAQNLSLLYFARSMAVVMEEAVSRLGGGTQEQSNQSLRIDSRPPIPVAAAANTDKQARTATAATPTSAAAAIPKPAAVAATKPASAAVPSTYHQARRQPARMLDYSSEAITGRINMWSISETVKKQELIDLLKKIDFRSDASE</sequence>
<evidence type="ECO:0000313" key="2">
    <source>
        <dbReference type="Proteomes" id="UP001432027"/>
    </source>
</evidence>
<keyword evidence="2" id="KW-1185">Reference proteome</keyword>
<evidence type="ECO:0000313" key="1">
    <source>
        <dbReference type="EMBL" id="GMS78922.1"/>
    </source>
</evidence>